<proteinExistence type="predicted"/>
<dbReference type="InterPro" id="IPR002100">
    <property type="entry name" value="TF_MADSbox"/>
</dbReference>
<feature type="domain" description="MADS-box" evidence="8">
    <location>
        <begin position="1"/>
        <end position="61"/>
    </location>
</feature>
<keyword evidence="11" id="KW-1185">Reference proteome</keyword>
<dbReference type="STRING" id="29655.A0A0K9PZY3"/>
<evidence type="ECO:0000313" key="10">
    <source>
        <dbReference type="EMBL" id="KMZ74489.1"/>
    </source>
</evidence>
<dbReference type="SMART" id="SM00432">
    <property type="entry name" value="MADS"/>
    <property type="match status" value="1"/>
</dbReference>
<evidence type="ECO:0000259" key="9">
    <source>
        <dbReference type="PROSITE" id="PS51297"/>
    </source>
</evidence>
<evidence type="ECO:0000256" key="5">
    <source>
        <dbReference type="ARBA" id="ARBA00023242"/>
    </source>
</evidence>
<feature type="domain" description="K-box" evidence="9">
    <location>
        <begin position="89"/>
        <end position="180"/>
    </location>
</feature>
<dbReference type="InterPro" id="IPR033896">
    <property type="entry name" value="MEF2-like_N"/>
</dbReference>
<dbReference type="SUPFAM" id="SSF55455">
    <property type="entry name" value="SRF-like"/>
    <property type="match status" value="1"/>
</dbReference>
<feature type="compositionally biased region" description="Low complexity" evidence="7">
    <location>
        <begin position="227"/>
        <end position="243"/>
    </location>
</feature>
<name>A0A0K9PZY3_ZOSMR</name>
<evidence type="ECO:0000256" key="3">
    <source>
        <dbReference type="ARBA" id="ARBA00023125"/>
    </source>
</evidence>
<dbReference type="Pfam" id="PF01486">
    <property type="entry name" value="K-box"/>
    <property type="match status" value="1"/>
</dbReference>
<dbReference type="OrthoDB" id="1898716at2759"/>
<dbReference type="AlphaFoldDB" id="A0A0K9PZY3"/>
<dbReference type="GO" id="GO:0000981">
    <property type="term" value="F:DNA-binding transcription factor activity, RNA polymerase II-specific"/>
    <property type="evidence" value="ECO:0000318"/>
    <property type="project" value="GO_Central"/>
</dbReference>
<dbReference type="InterPro" id="IPR036879">
    <property type="entry name" value="TF_MADSbox_sf"/>
</dbReference>
<keyword evidence="3" id="KW-0238">DNA-binding</keyword>
<dbReference type="PROSITE" id="PS50066">
    <property type="entry name" value="MADS_BOX_2"/>
    <property type="match status" value="1"/>
</dbReference>
<feature type="coiled-coil region" evidence="6">
    <location>
        <begin position="96"/>
        <end position="172"/>
    </location>
</feature>
<dbReference type="Gene3D" id="3.40.1810.10">
    <property type="entry name" value="Transcription factor, MADS-box"/>
    <property type="match status" value="1"/>
</dbReference>
<dbReference type="InterPro" id="IPR050142">
    <property type="entry name" value="MADS-box/MEF2_TF"/>
</dbReference>
<evidence type="ECO:0000313" key="11">
    <source>
        <dbReference type="Proteomes" id="UP000036987"/>
    </source>
</evidence>
<keyword evidence="6" id="KW-0175">Coiled coil</keyword>
<protein>
    <submittedName>
        <fullName evidence="10">Uncharacterized protein</fullName>
    </submittedName>
</protein>
<dbReference type="GO" id="GO:0000978">
    <property type="term" value="F:RNA polymerase II cis-regulatory region sequence-specific DNA binding"/>
    <property type="evidence" value="ECO:0000318"/>
    <property type="project" value="GO_Central"/>
</dbReference>
<dbReference type="InterPro" id="IPR002487">
    <property type="entry name" value="TF_Kbox"/>
</dbReference>
<dbReference type="EMBL" id="LFYR01000304">
    <property type="protein sequence ID" value="KMZ74489.1"/>
    <property type="molecule type" value="Genomic_DNA"/>
</dbReference>
<dbReference type="PROSITE" id="PS00350">
    <property type="entry name" value="MADS_BOX_1"/>
    <property type="match status" value="1"/>
</dbReference>
<evidence type="ECO:0000259" key="8">
    <source>
        <dbReference type="PROSITE" id="PS50066"/>
    </source>
</evidence>
<dbReference type="Proteomes" id="UP000036987">
    <property type="component" value="Unassembled WGS sequence"/>
</dbReference>
<gene>
    <name evidence="10" type="ORF">ZOSMA_127G00090</name>
</gene>
<dbReference type="GO" id="GO:0010093">
    <property type="term" value="P:specification of floral organ identity"/>
    <property type="evidence" value="ECO:0007669"/>
    <property type="project" value="UniProtKB-ARBA"/>
</dbReference>
<organism evidence="10 11">
    <name type="scientific">Zostera marina</name>
    <name type="common">Eelgrass</name>
    <dbReference type="NCBI Taxonomy" id="29655"/>
    <lineage>
        <taxon>Eukaryota</taxon>
        <taxon>Viridiplantae</taxon>
        <taxon>Streptophyta</taxon>
        <taxon>Embryophyta</taxon>
        <taxon>Tracheophyta</taxon>
        <taxon>Spermatophyta</taxon>
        <taxon>Magnoliopsida</taxon>
        <taxon>Liliopsida</taxon>
        <taxon>Zosteraceae</taxon>
        <taxon>Zostera</taxon>
    </lineage>
</organism>
<evidence type="ECO:0000256" key="1">
    <source>
        <dbReference type="ARBA" id="ARBA00004123"/>
    </source>
</evidence>
<evidence type="ECO:0000256" key="4">
    <source>
        <dbReference type="ARBA" id="ARBA00023163"/>
    </source>
</evidence>
<keyword evidence="2" id="KW-0805">Transcription regulation</keyword>
<keyword evidence="5" id="KW-0539">Nucleus</keyword>
<dbReference type="CDD" id="cd00265">
    <property type="entry name" value="MADS_MEF2_like"/>
    <property type="match status" value="1"/>
</dbReference>
<keyword evidence="4" id="KW-0804">Transcription</keyword>
<dbReference type="PRINTS" id="PR00404">
    <property type="entry name" value="MADSDOMAIN"/>
</dbReference>
<feature type="region of interest" description="Disordered" evidence="7">
    <location>
        <begin position="227"/>
        <end position="251"/>
    </location>
</feature>
<comment type="subcellular location">
    <subcellularLocation>
        <location evidence="1">Nucleus</location>
    </subcellularLocation>
</comment>
<dbReference type="PANTHER" id="PTHR48019">
    <property type="entry name" value="SERUM RESPONSE FACTOR HOMOLOG"/>
    <property type="match status" value="1"/>
</dbReference>
<evidence type="ECO:0000256" key="7">
    <source>
        <dbReference type="SAM" id="MobiDB-lite"/>
    </source>
</evidence>
<dbReference type="GO" id="GO:0045944">
    <property type="term" value="P:positive regulation of transcription by RNA polymerase II"/>
    <property type="evidence" value="ECO:0007669"/>
    <property type="project" value="InterPro"/>
</dbReference>
<dbReference type="PROSITE" id="PS51297">
    <property type="entry name" value="K_BOX"/>
    <property type="match status" value="1"/>
</dbReference>
<dbReference type="Pfam" id="PF00319">
    <property type="entry name" value="SRF-TF"/>
    <property type="match status" value="1"/>
</dbReference>
<dbReference type="GO" id="GO:0005634">
    <property type="term" value="C:nucleus"/>
    <property type="evidence" value="ECO:0007669"/>
    <property type="project" value="UniProtKB-SubCell"/>
</dbReference>
<evidence type="ECO:0000256" key="2">
    <source>
        <dbReference type="ARBA" id="ARBA00023015"/>
    </source>
</evidence>
<sequence>MGRGRVVLKRIENKINRQVTFAKRRNGLLKKAYELSVLCDAEVALIVFSNRGKLFEFCSSSSMPKTLERYQKCSYAPSETAAQVPSRETQNSHHEYQRLKARVEMLQRSQRNLLGEDLSDLSAKELDQLENQIEMSLRSIRSVKTQLMADQLNDLKRKEEMLQETNHALRRKEYCVSENICLQLAWENNRETAGSEFQQFDPHTTQPEGFFQPLGCDPSLQIGYHQISSNNNTTGSSSQNISGYNNINAWG</sequence>
<accession>A0A0K9PZY3</accession>
<dbReference type="OMA" id="GEEIAWM"/>
<dbReference type="GO" id="GO:0046983">
    <property type="term" value="F:protein dimerization activity"/>
    <property type="evidence" value="ECO:0007669"/>
    <property type="project" value="InterPro"/>
</dbReference>
<reference evidence="11" key="1">
    <citation type="journal article" date="2016" name="Nature">
        <title>The genome of the seagrass Zostera marina reveals angiosperm adaptation to the sea.</title>
        <authorList>
            <person name="Olsen J.L."/>
            <person name="Rouze P."/>
            <person name="Verhelst B."/>
            <person name="Lin Y.-C."/>
            <person name="Bayer T."/>
            <person name="Collen J."/>
            <person name="Dattolo E."/>
            <person name="De Paoli E."/>
            <person name="Dittami S."/>
            <person name="Maumus F."/>
            <person name="Michel G."/>
            <person name="Kersting A."/>
            <person name="Lauritano C."/>
            <person name="Lohaus R."/>
            <person name="Toepel M."/>
            <person name="Tonon T."/>
            <person name="Vanneste K."/>
            <person name="Amirebrahimi M."/>
            <person name="Brakel J."/>
            <person name="Bostroem C."/>
            <person name="Chovatia M."/>
            <person name="Grimwood J."/>
            <person name="Jenkins J.W."/>
            <person name="Jueterbock A."/>
            <person name="Mraz A."/>
            <person name="Stam W.T."/>
            <person name="Tice H."/>
            <person name="Bornberg-Bauer E."/>
            <person name="Green P.J."/>
            <person name="Pearson G.A."/>
            <person name="Procaccini G."/>
            <person name="Duarte C.M."/>
            <person name="Schmutz J."/>
            <person name="Reusch T.B.H."/>
            <person name="Van de Peer Y."/>
        </authorList>
    </citation>
    <scope>NUCLEOTIDE SEQUENCE [LARGE SCALE GENOMIC DNA]</scope>
    <source>
        <strain evidence="11">cv. Finnish</strain>
    </source>
</reference>
<dbReference type="GO" id="GO:0006357">
    <property type="term" value="P:regulation of transcription by RNA polymerase II"/>
    <property type="evidence" value="ECO:0000318"/>
    <property type="project" value="GO_Central"/>
</dbReference>
<comment type="caution">
    <text evidence="10">The sequence shown here is derived from an EMBL/GenBank/DDBJ whole genome shotgun (WGS) entry which is preliminary data.</text>
</comment>
<dbReference type="FunFam" id="3.40.1810.10:FF:000004">
    <property type="entry name" value="MADS-box transcription factor 1"/>
    <property type="match status" value="1"/>
</dbReference>
<evidence type="ECO:0000256" key="6">
    <source>
        <dbReference type="SAM" id="Coils"/>
    </source>
</evidence>